<name>A0AAD2E580_9LAMI</name>
<evidence type="ECO:0000256" key="3">
    <source>
        <dbReference type="ARBA" id="ARBA00022737"/>
    </source>
</evidence>
<dbReference type="InterPro" id="IPR041118">
    <property type="entry name" value="Rx_N"/>
</dbReference>
<keyword evidence="6" id="KW-0067">ATP-binding</keyword>
<feature type="domain" description="Disease resistance N-terminal" evidence="7">
    <location>
        <begin position="5"/>
        <end position="91"/>
    </location>
</feature>
<dbReference type="CDD" id="cd14798">
    <property type="entry name" value="RX-CC_like"/>
    <property type="match status" value="1"/>
</dbReference>
<dbReference type="Gene3D" id="1.20.5.4130">
    <property type="match status" value="1"/>
</dbReference>
<keyword evidence="4" id="KW-0547">Nucleotide-binding</keyword>
<organism evidence="8 9">
    <name type="scientific">Fraxinus pennsylvanica</name>
    <dbReference type="NCBI Taxonomy" id="56036"/>
    <lineage>
        <taxon>Eukaryota</taxon>
        <taxon>Viridiplantae</taxon>
        <taxon>Streptophyta</taxon>
        <taxon>Embryophyta</taxon>
        <taxon>Tracheophyta</taxon>
        <taxon>Spermatophyta</taxon>
        <taxon>Magnoliopsida</taxon>
        <taxon>eudicotyledons</taxon>
        <taxon>Gunneridae</taxon>
        <taxon>Pentapetalae</taxon>
        <taxon>asterids</taxon>
        <taxon>lamiids</taxon>
        <taxon>Lamiales</taxon>
        <taxon>Oleaceae</taxon>
        <taxon>Oleeae</taxon>
        <taxon>Fraxinus</taxon>
    </lineage>
</organism>
<keyword evidence="2" id="KW-0433">Leucine-rich repeat</keyword>
<gene>
    <name evidence="8" type="ORF">FPE_LOCUS26692</name>
</gene>
<evidence type="ECO:0000313" key="9">
    <source>
        <dbReference type="Proteomes" id="UP000834106"/>
    </source>
</evidence>
<evidence type="ECO:0000256" key="2">
    <source>
        <dbReference type="ARBA" id="ARBA00022614"/>
    </source>
</evidence>
<sequence length="145" mass="17108">MGDAAMGFFLQHLKQLLDYHPNIIIDVKEEIEYLYKDLSLFNAFAKEFIGNRTLEREFVKQIRDLVYRSEDAVDKHISVAVMQKSRNQFMKAIHKLNYDVILRKVKIMFDTKFEIESLQVGEGSTYNKKVGDFEGDYAEEVDKWK</sequence>
<evidence type="ECO:0000256" key="1">
    <source>
        <dbReference type="ARBA" id="ARBA00008894"/>
    </source>
</evidence>
<evidence type="ECO:0000259" key="7">
    <source>
        <dbReference type="Pfam" id="PF18052"/>
    </source>
</evidence>
<comment type="similarity">
    <text evidence="1">Belongs to the disease resistance NB-LRR family.</text>
</comment>
<keyword evidence="9" id="KW-1185">Reference proteome</keyword>
<evidence type="ECO:0000313" key="8">
    <source>
        <dbReference type="EMBL" id="CAI9779262.1"/>
    </source>
</evidence>
<keyword evidence="3" id="KW-0677">Repeat</keyword>
<dbReference type="InterPro" id="IPR038005">
    <property type="entry name" value="RX-like_CC"/>
</dbReference>
<evidence type="ECO:0000256" key="4">
    <source>
        <dbReference type="ARBA" id="ARBA00022741"/>
    </source>
</evidence>
<dbReference type="AlphaFoldDB" id="A0AAD2E580"/>
<reference evidence="8" key="1">
    <citation type="submission" date="2023-05" db="EMBL/GenBank/DDBJ databases">
        <authorList>
            <person name="Huff M."/>
        </authorList>
    </citation>
    <scope>NUCLEOTIDE SEQUENCE</scope>
</reference>
<evidence type="ECO:0000256" key="5">
    <source>
        <dbReference type="ARBA" id="ARBA00022821"/>
    </source>
</evidence>
<protein>
    <recommendedName>
        <fullName evidence="7">Disease resistance N-terminal domain-containing protein</fullName>
    </recommendedName>
</protein>
<dbReference type="GO" id="GO:0006952">
    <property type="term" value="P:defense response"/>
    <property type="evidence" value="ECO:0007669"/>
    <property type="project" value="UniProtKB-KW"/>
</dbReference>
<keyword evidence="5" id="KW-0611">Plant defense</keyword>
<dbReference type="EMBL" id="OU503051">
    <property type="protein sequence ID" value="CAI9779262.1"/>
    <property type="molecule type" value="Genomic_DNA"/>
</dbReference>
<evidence type="ECO:0000256" key="6">
    <source>
        <dbReference type="ARBA" id="ARBA00022840"/>
    </source>
</evidence>
<dbReference type="GO" id="GO:0005524">
    <property type="term" value="F:ATP binding"/>
    <property type="evidence" value="ECO:0007669"/>
    <property type="project" value="UniProtKB-KW"/>
</dbReference>
<dbReference type="Proteomes" id="UP000834106">
    <property type="component" value="Chromosome 16"/>
</dbReference>
<accession>A0AAD2E580</accession>
<dbReference type="Pfam" id="PF18052">
    <property type="entry name" value="Rx_N"/>
    <property type="match status" value="1"/>
</dbReference>
<proteinExistence type="inferred from homology"/>